<dbReference type="RefSeq" id="WP_381843069.1">
    <property type="nucleotide sequence ID" value="NZ_JBHYTS010000073.1"/>
</dbReference>
<feature type="domain" description="PAS fold-4" evidence="2">
    <location>
        <begin position="12"/>
        <end position="114"/>
    </location>
</feature>
<accession>A0ABW6HED5</accession>
<feature type="compositionally biased region" description="Basic and acidic residues" evidence="1">
    <location>
        <begin position="115"/>
        <end position="141"/>
    </location>
</feature>
<comment type="caution">
    <text evidence="3">The sequence shown here is derived from an EMBL/GenBank/DDBJ whole genome shotgun (WGS) entry which is preliminary data.</text>
</comment>
<reference evidence="3 4" key="1">
    <citation type="submission" date="2024-09" db="EMBL/GenBank/DDBJ databases">
        <title>The Natural Products Discovery Center: Release of the First 8490 Sequenced Strains for Exploring Actinobacteria Biosynthetic Diversity.</title>
        <authorList>
            <person name="Kalkreuter E."/>
            <person name="Kautsar S.A."/>
            <person name="Yang D."/>
            <person name="Bader C.D."/>
            <person name="Teijaro C.N."/>
            <person name="Fluegel L."/>
            <person name="Davis C.M."/>
            <person name="Simpson J.R."/>
            <person name="Lauterbach L."/>
            <person name="Steele A.D."/>
            <person name="Gui C."/>
            <person name="Meng S."/>
            <person name="Li G."/>
            <person name="Viehrig K."/>
            <person name="Ye F."/>
            <person name="Su P."/>
            <person name="Kiefer A.F."/>
            <person name="Nichols A."/>
            <person name="Cepeda A.J."/>
            <person name="Yan W."/>
            <person name="Fan B."/>
            <person name="Jiang Y."/>
            <person name="Adhikari A."/>
            <person name="Zheng C.-J."/>
            <person name="Schuster L."/>
            <person name="Cowan T.M."/>
            <person name="Smanski M.J."/>
            <person name="Chevrette M.G."/>
            <person name="De Carvalho L.P.S."/>
            <person name="Shen B."/>
        </authorList>
    </citation>
    <scope>NUCLEOTIDE SEQUENCE [LARGE SCALE GENOMIC DNA]</scope>
    <source>
        <strain evidence="3 4">NPDC059500</strain>
    </source>
</reference>
<feature type="region of interest" description="Disordered" evidence="1">
    <location>
        <begin position="207"/>
        <end position="275"/>
    </location>
</feature>
<dbReference type="Pfam" id="PF08448">
    <property type="entry name" value="PAS_4"/>
    <property type="match status" value="1"/>
</dbReference>
<gene>
    <name evidence="3" type="ORF">ACFW88_31305</name>
</gene>
<feature type="compositionally biased region" description="Polar residues" evidence="1">
    <location>
        <begin position="245"/>
        <end position="255"/>
    </location>
</feature>
<protein>
    <submittedName>
        <fullName evidence="3">PAS domain-containing protein</fullName>
    </submittedName>
</protein>
<dbReference type="InterPro" id="IPR000014">
    <property type="entry name" value="PAS"/>
</dbReference>
<dbReference type="SUPFAM" id="SSF55785">
    <property type="entry name" value="PYP-like sensor domain (PAS domain)"/>
    <property type="match status" value="1"/>
</dbReference>
<organism evidence="3 4">
    <name type="scientific">Streptomyces anandii</name>
    <dbReference type="NCBI Taxonomy" id="285454"/>
    <lineage>
        <taxon>Bacteria</taxon>
        <taxon>Bacillati</taxon>
        <taxon>Actinomycetota</taxon>
        <taxon>Actinomycetes</taxon>
        <taxon>Kitasatosporales</taxon>
        <taxon>Streptomycetaceae</taxon>
        <taxon>Streptomyces</taxon>
    </lineage>
</organism>
<dbReference type="CDD" id="cd00130">
    <property type="entry name" value="PAS"/>
    <property type="match status" value="1"/>
</dbReference>
<sequence length="275" mass="29843">MDQVVEQLGTAAVIDPAGRIVAVTPAAERLLGRPAAVVYGQDLHDLCHRDLGGTRIAPERCPLLQAPAEGRPARGDNDRGLRDDGRLVPIAWSATPLTQDGVSQGMAVLTVETAEDGHARKDHAERAERGEQTERNERAERAAGTTALESLAERLALVTEITEVLGQILEVDEALARLSRLLIPRLADWAAVDLRVGSRQVHRVAVTGPDGRDAGQEDWHGRLPPPAGETDRTGRTWKHCPTPSWPQFTASSSQRPVRHRSSRCLRAPDCRSPAP</sequence>
<dbReference type="Proteomes" id="UP001599756">
    <property type="component" value="Unassembled WGS sequence"/>
</dbReference>
<proteinExistence type="predicted"/>
<dbReference type="InterPro" id="IPR013656">
    <property type="entry name" value="PAS_4"/>
</dbReference>
<feature type="compositionally biased region" description="Basic and acidic residues" evidence="1">
    <location>
        <begin position="210"/>
        <end position="221"/>
    </location>
</feature>
<evidence type="ECO:0000259" key="2">
    <source>
        <dbReference type="Pfam" id="PF08448"/>
    </source>
</evidence>
<dbReference type="EMBL" id="JBHYTS010000073">
    <property type="protein sequence ID" value="MFE1754977.1"/>
    <property type="molecule type" value="Genomic_DNA"/>
</dbReference>
<evidence type="ECO:0000313" key="3">
    <source>
        <dbReference type="EMBL" id="MFE1754977.1"/>
    </source>
</evidence>
<evidence type="ECO:0000256" key="1">
    <source>
        <dbReference type="SAM" id="MobiDB-lite"/>
    </source>
</evidence>
<dbReference type="InterPro" id="IPR035965">
    <property type="entry name" value="PAS-like_dom_sf"/>
</dbReference>
<feature type="region of interest" description="Disordered" evidence="1">
    <location>
        <begin position="114"/>
        <end position="144"/>
    </location>
</feature>
<keyword evidence="4" id="KW-1185">Reference proteome</keyword>
<dbReference type="Gene3D" id="3.30.450.20">
    <property type="entry name" value="PAS domain"/>
    <property type="match status" value="1"/>
</dbReference>
<evidence type="ECO:0000313" key="4">
    <source>
        <dbReference type="Proteomes" id="UP001599756"/>
    </source>
</evidence>
<name>A0ABW6HED5_9ACTN</name>